<gene>
    <name evidence="2" type="ORF">DB31_7121</name>
</gene>
<accession>A0A085WNF6</accession>
<dbReference type="RefSeq" id="WP_044188043.1">
    <property type="nucleotide sequence ID" value="NZ_JMCB01000005.1"/>
</dbReference>
<keyword evidence="3" id="KW-1185">Reference proteome</keyword>
<comment type="caution">
    <text evidence="2">The sequence shown here is derived from an EMBL/GenBank/DDBJ whole genome shotgun (WGS) entry which is preliminary data.</text>
</comment>
<dbReference type="AlphaFoldDB" id="A0A085WNF6"/>
<name>A0A085WNF6_9BACT</name>
<dbReference type="EMBL" id="JMCB01000005">
    <property type="protein sequence ID" value="KFE69219.1"/>
    <property type="molecule type" value="Genomic_DNA"/>
</dbReference>
<dbReference type="Pfam" id="PF23981">
    <property type="entry name" value="DUF7305"/>
    <property type="match status" value="1"/>
</dbReference>
<evidence type="ECO:0000313" key="2">
    <source>
        <dbReference type="EMBL" id="KFE69219.1"/>
    </source>
</evidence>
<feature type="domain" description="DUF7305" evidence="1">
    <location>
        <begin position="209"/>
        <end position="367"/>
    </location>
</feature>
<organism evidence="2 3">
    <name type="scientific">Hyalangium minutum</name>
    <dbReference type="NCBI Taxonomy" id="394096"/>
    <lineage>
        <taxon>Bacteria</taxon>
        <taxon>Pseudomonadati</taxon>
        <taxon>Myxococcota</taxon>
        <taxon>Myxococcia</taxon>
        <taxon>Myxococcales</taxon>
        <taxon>Cystobacterineae</taxon>
        <taxon>Archangiaceae</taxon>
        <taxon>Hyalangium</taxon>
    </lineage>
</organism>
<dbReference type="STRING" id="394096.DB31_7121"/>
<dbReference type="InterPro" id="IPR055729">
    <property type="entry name" value="DUF7305"/>
</dbReference>
<sequence>MRWSHRLLLLALLVEGTSCTVSDTVAVLPESEPEACERGELAGRVFPNALCTCESLTTSAPFLTDGFQSSAGPWVPGGRGASVATNGDLTATEQVQVGGSLSVGGTAAGIQLVARPLSVAGALYSAGPLNGPLASVQVEGPAWIAGDIELAELKVRDALVLPPERNLSVSGTLEVAERRREPVPPRAPPCPCAAGELEDIAAWVRAHITDNDNALLSVDPEALSGFMGARTLQLAKGRFYLRGITGSGTAALVVTGRAALFVEGEVDVESLDVHLEETGELDLFISGSLAVKNRLGLDSPRFPSRLRVYVGGSQPIQEPAQSRVVGHFYAPLAPFNLGTGFELFGSLFARRVDTAGDLSIHYDSDVQGLGNACPGLRTRP</sequence>
<dbReference type="OrthoDB" id="5379369at2"/>
<keyword evidence="2" id="KW-0449">Lipoprotein</keyword>
<evidence type="ECO:0000313" key="3">
    <source>
        <dbReference type="Proteomes" id="UP000028725"/>
    </source>
</evidence>
<evidence type="ECO:0000259" key="1">
    <source>
        <dbReference type="Pfam" id="PF23981"/>
    </source>
</evidence>
<reference evidence="2 3" key="1">
    <citation type="submission" date="2014-04" db="EMBL/GenBank/DDBJ databases">
        <title>Genome assembly of Hyalangium minutum DSM 14724.</title>
        <authorList>
            <person name="Sharma G."/>
            <person name="Subramanian S."/>
        </authorList>
    </citation>
    <scope>NUCLEOTIDE SEQUENCE [LARGE SCALE GENOMIC DNA]</scope>
    <source>
        <strain evidence="2 3">DSM 14724</strain>
    </source>
</reference>
<protein>
    <submittedName>
        <fullName evidence="2">Putative lipoprotein</fullName>
    </submittedName>
</protein>
<dbReference type="Proteomes" id="UP000028725">
    <property type="component" value="Unassembled WGS sequence"/>
</dbReference>
<proteinExistence type="predicted"/>